<dbReference type="Pfam" id="PF01965">
    <property type="entry name" value="DJ-1_PfpI"/>
    <property type="match status" value="1"/>
</dbReference>
<accession>A0ABY4X9E8</accession>
<keyword evidence="4" id="KW-1185">Reference proteome</keyword>
<name>A0ABY4X9E8_9SPHN</name>
<dbReference type="EMBL" id="CP084930">
    <property type="protein sequence ID" value="USI73523.1"/>
    <property type="molecule type" value="Genomic_DNA"/>
</dbReference>
<feature type="signal peptide" evidence="1">
    <location>
        <begin position="1"/>
        <end position="18"/>
    </location>
</feature>
<keyword evidence="1" id="KW-0732">Signal</keyword>
<dbReference type="InterPro" id="IPR002818">
    <property type="entry name" value="DJ-1/PfpI"/>
</dbReference>
<feature type="chain" id="PRO_5046643324" evidence="1">
    <location>
        <begin position="19"/>
        <end position="376"/>
    </location>
</feature>
<dbReference type="PANTHER" id="PTHR43130">
    <property type="entry name" value="ARAC-FAMILY TRANSCRIPTIONAL REGULATOR"/>
    <property type="match status" value="1"/>
</dbReference>
<evidence type="ECO:0000313" key="3">
    <source>
        <dbReference type="EMBL" id="USI73523.1"/>
    </source>
</evidence>
<evidence type="ECO:0000259" key="2">
    <source>
        <dbReference type="Pfam" id="PF01965"/>
    </source>
</evidence>
<organism evidence="3 4">
    <name type="scientific">Sphingomonas morindae</name>
    <dbReference type="NCBI Taxonomy" id="1541170"/>
    <lineage>
        <taxon>Bacteria</taxon>
        <taxon>Pseudomonadati</taxon>
        <taxon>Pseudomonadota</taxon>
        <taxon>Alphaproteobacteria</taxon>
        <taxon>Sphingomonadales</taxon>
        <taxon>Sphingomonadaceae</taxon>
        <taxon>Sphingomonas</taxon>
    </lineage>
</organism>
<evidence type="ECO:0000256" key="1">
    <source>
        <dbReference type="SAM" id="SignalP"/>
    </source>
</evidence>
<gene>
    <name evidence="3" type="ORF">LHA26_03310</name>
</gene>
<dbReference type="Proteomes" id="UP001056937">
    <property type="component" value="Chromosome 1"/>
</dbReference>
<dbReference type="InterPro" id="IPR029062">
    <property type="entry name" value="Class_I_gatase-like"/>
</dbReference>
<reference evidence="3" key="1">
    <citation type="journal article" date="2022" name="Toxins">
        <title>Genomic Analysis of Sphingopyxis sp. USTB-05 for Biodegrading Cyanobacterial Hepatotoxins.</title>
        <authorList>
            <person name="Liu C."/>
            <person name="Xu Q."/>
            <person name="Zhao Z."/>
            <person name="Zhang H."/>
            <person name="Liu X."/>
            <person name="Yin C."/>
            <person name="Liu Y."/>
            <person name="Yan H."/>
        </authorList>
    </citation>
    <scope>NUCLEOTIDE SEQUENCE</scope>
    <source>
        <strain evidence="3">NBD5</strain>
    </source>
</reference>
<sequence length="376" mass="39598">MILLSAASILVGCGSLGAAPPSATSPVQQENAVAGPPTEKIDAYHARFGREHPVIAVIGVNSGTELTDYVIPYGVLRQAGVGEVLAVATRPGPMTMRPALRIQPQATIAEFDDRFPDGADYVVVPAVVDRTDPALLQWIKAQAAKGSTLVSICDGALVLAGGGLLNGHRATAHWATEGYRRKTYPQVRWVSDRRYVADGKLVSSAGISAAIPTSLALVEAIAGRERAAAVAAEMGAGEWSPIHDSQRFHPKLGRNLSAFATTQYLNGWFHHPQSVGIPVANRVDEVSLALTADAYTRSGRARAYAVSTSQAPVQSLHGLTLLPERFSVGALDRTVTVPGGKPAMALDGALSGIVRLYGRQTAFGVALDFEYPGYNG</sequence>
<dbReference type="PANTHER" id="PTHR43130:SF3">
    <property type="entry name" value="HTH-TYPE TRANSCRIPTIONAL REGULATOR RV1931C"/>
    <property type="match status" value="1"/>
</dbReference>
<evidence type="ECO:0000313" key="4">
    <source>
        <dbReference type="Proteomes" id="UP001056937"/>
    </source>
</evidence>
<proteinExistence type="predicted"/>
<dbReference type="SUPFAM" id="SSF52317">
    <property type="entry name" value="Class I glutamine amidotransferase-like"/>
    <property type="match status" value="1"/>
</dbReference>
<dbReference type="InterPro" id="IPR052158">
    <property type="entry name" value="INH-QAR"/>
</dbReference>
<dbReference type="RefSeq" id="WP_252167334.1">
    <property type="nucleotide sequence ID" value="NZ_CP084930.1"/>
</dbReference>
<feature type="domain" description="DJ-1/PfpI" evidence="2">
    <location>
        <begin position="57"/>
        <end position="219"/>
    </location>
</feature>
<dbReference type="Gene3D" id="3.40.50.880">
    <property type="match status" value="1"/>
</dbReference>
<protein>
    <submittedName>
        <fullName evidence="3">DJ-1/PfpI family protein</fullName>
    </submittedName>
</protein>